<sequence>MKGKKRLLLIFSGIGMFVFLFSQCMEKPKEKVAATELSIAGAETCKQCHQKAYSDYLKDPHTHTSWPVTTDEVVKGGGGPKSAGFSFDEHLKIVIEKRKDGMYQVPYYDGEEGPARRFDIAIGSGKHAHTYGFWREDRLNQLQLTYFRSINEWTNSPGYPNRMFLQAIGKRCLECHTSYAKATNVQTGSLSIENSFDRKSIIYGIDCERCHGPAGKHVEFHINNPDDKSPKYVKLYKDLTRKQKIDACAVCHSGNDVESLKSSFAFKPGDDIAEYYHYNPGSFASAEPDVHGNQIGMLQGSQCFIKSNDMTCGSCHNAHKAEDNNLIAYSKKCISCHPTAKHSKKTLGNAMVNTNCINCHMPLKASKVITFQQAGHEGKSAYQLHTHRIAVY</sequence>
<organism evidence="3 4">
    <name type="scientific">Pedobacter psychroterrae</name>
    <dbReference type="NCBI Taxonomy" id="2530453"/>
    <lineage>
        <taxon>Bacteria</taxon>
        <taxon>Pseudomonadati</taxon>
        <taxon>Bacteroidota</taxon>
        <taxon>Sphingobacteriia</taxon>
        <taxon>Sphingobacteriales</taxon>
        <taxon>Sphingobacteriaceae</taxon>
        <taxon>Pedobacter</taxon>
    </lineage>
</organism>
<reference evidence="3 4" key="1">
    <citation type="submission" date="2019-02" db="EMBL/GenBank/DDBJ databases">
        <title>Pedobacter sp. RP-1-14 sp. nov., isolated from Arctic soil.</title>
        <authorList>
            <person name="Dahal R.H."/>
        </authorList>
    </citation>
    <scope>NUCLEOTIDE SEQUENCE [LARGE SCALE GENOMIC DNA]</scope>
    <source>
        <strain evidence="3 4">RP-1-14</strain>
    </source>
</reference>
<dbReference type="RefSeq" id="WP_131596697.1">
    <property type="nucleotide sequence ID" value="NZ_SJSL01000003.1"/>
</dbReference>
<dbReference type="InterPro" id="IPR051829">
    <property type="entry name" value="Multiheme_Cytochr_ET"/>
</dbReference>
<evidence type="ECO:0000313" key="3">
    <source>
        <dbReference type="EMBL" id="TCD00348.1"/>
    </source>
</evidence>
<dbReference type="PANTHER" id="PTHR35038">
    <property type="entry name" value="DISSIMILATORY SULFITE REDUCTASE SIRA"/>
    <property type="match status" value="1"/>
</dbReference>
<feature type="domain" description="Cytochrome c-552/4" evidence="2">
    <location>
        <begin position="169"/>
        <end position="212"/>
    </location>
</feature>
<dbReference type="SUPFAM" id="SSF48695">
    <property type="entry name" value="Multiheme cytochromes"/>
    <property type="match status" value="1"/>
</dbReference>
<gene>
    <name evidence="3" type="ORF">EZ437_14075</name>
</gene>
<accession>A0A4R0NKF9</accession>
<dbReference type="Proteomes" id="UP000293347">
    <property type="component" value="Unassembled WGS sequence"/>
</dbReference>
<dbReference type="Gene3D" id="3.90.10.10">
    <property type="entry name" value="Cytochrome C3"/>
    <property type="match status" value="1"/>
</dbReference>
<evidence type="ECO:0000259" key="2">
    <source>
        <dbReference type="Pfam" id="PF13435"/>
    </source>
</evidence>
<evidence type="ECO:0000313" key="4">
    <source>
        <dbReference type="Proteomes" id="UP000293347"/>
    </source>
</evidence>
<dbReference type="AlphaFoldDB" id="A0A4R0NKF9"/>
<dbReference type="Pfam" id="PF13435">
    <property type="entry name" value="Cytochrome_C554"/>
    <property type="match status" value="1"/>
</dbReference>
<dbReference type="CDD" id="cd08168">
    <property type="entry name" value="Cytochrom_C3"/>
    <property type="match status" value="1"/>
</dbReference>
<evidence type="ECO:0000256" key="1">
    <source>
        <dbReference type="ARBA" id="ARBA00022729"/>
    </source>
</evidence>
<dbReference type="EMBL" id="SJSL01000003">
    <property type="protein sequence ID" value="TCD00348.1"/>
    <property type="molecule type" value="Genomic_DNA"/>
</dbReference>
<protein>
    <recommendedName>
        <fullName evidence="2">Cytochrome c-552/4 domain-containing protein</fullName>
    </recommendedName>
</protein>
<dbReference type="InterPro" id="IPR036280">
    <property type="entry name" value="Multihaem_cyt_sf"/>
</dbReference>
<proteinExistence type="predicted"/>
<name>A0A4R0NKF9_9SPHI</name>
<dbReference type="PANTHER" id="PTHR35038:SF8">
    <property type="entry name" value="C-TYPE POLYHEME CYTOCHROME OMCC"/>
    <property type="match status" value="1"/>
</dbReference>
<dbReference type="InterPro" id="IPR023155">
    <property type="entry name" value="Cyt_c-552/4"/>
</dbReference>
<keyword evidence="1" id="KW-0732">Signal</keyword>
<dbReference type="OrthoDB" id="9814800at2"/>
<comment type="caution">
    <text evidence="3">The sequence shown here is derived from an EMBL/GenBank/DDBJ whole genome shotgun (WGS) entry which is preliminary data.</text>
</comment>
<dbReference type="Gene3D" id="1.10.1130.10">
    <property type="entry name" value="Flavocytochrome C3, Chain A"/>
    <property type="match status" value="1"/>
</dbReference>
<keyword evidence="4" id="KW-1185">Reference proteome</keyword>